<dbReference type="AlphaFoldDB" id="A0A0E9QC33"/>
<dbReference type="EMBL" id="GBXM01094238">
    <property type="protein sequence ID" value="JAH14339.1"/>
    <property type="molecule type" value="Transcribed_RNA"/>
</dbReference>
<accession>A0A0E9QC33</accession>
<evidence type="ECO:0000313" key="1">
    <source>
        <dbReference type="EMBL" id="JAH14339.1"/>
    </source>
</evidence>
<protein>
    <submittedName>
        <fullName evidence="1">Uncharacterized protein</fullName>
    </submittedName>
</protein>
<organism evidence="1">
    <name type="scientific">Anguilla anguilla</name>
    <name type="common">European freshwater eel</name>
    <name type="synonym">Muraena anguilla</name>
    <dbReference type="NCBI Taxonomy" id="7936"/>
    <lineage>
        <taxon>Eukaryota</taxon>
        <taxon>Metazoa</taxon>
        <taxon>Chordata</taxon>
        <taxon>Craniata</taxon>
        <taxon>Vertebrata</taxon>
        <taxon>Euteleostomi</taxon>
        <taxon>Actinopterygii</taxon>
        <taxon>Neopterygii</taxon>
        <taxon>Teleostei</taxon>
        <taxon>Anguilliformes</taxon>
        <taxon>Anguillidae</taxon>
        <taxon>Anguilla</taxon>
    </lineage>
</organism>
<reference evidence="1" key="2">
    <citation type="journal article" date="2015" name="Fish Shellfish Immunol.">
        <title>Early steps in the European eel (Anguilla anguilla)-Vibrio vulnificus interaction in the gills: Role of the RtxA13 toxin.</title>
        <authorList>
            <person name="Callol A."/>
            <person name="Pajuelo D."/>
            <person name="Ebbesson L."/>
            <person name="Teles M."/>
            <person name="MacKenzie S."/>
            <person name="Amaro C."/>
        </authorList>
    </citation>
    <scope>NUCLEOTIDE SEQUENCE</scope>
</reference>
<name>A0A0E9QC33_ANGAN</name>
<reference evidence="1" key="1">
    <citation type="submission" date="2014-11" db="EMBL/GenBank/DDBJ databases">
        <authorList>
            <person name="Amaro Gonzalez C."/>
        </authorList>
    </citation>
    <scope>NUCLEOTIDE SEQUENCE</scope>
</reference>
<proteinExistence type="predicted"/>
<sequence>MVSVSLKTQYYFITHNGKWNMVE</sequence>